<dbReference type="Proteomes" id="UP000868497">
    <property type="component" value="Unassembled WGS sequence"/>
</dbReference>
<gene>
    <name evidence="1" type="ORF">F6W21_14020</name>
</gene>
<sequence>MRKKIEGMLTFFIPYSIKPHKLEQHDVKKDKEFMDSPPIADVDFTMLWKESGYTMKNYVKPASDNRFITPQTRTNAMTPEILLLRGKINQLSEITEYIELELTDNPQWEAPSDTSYLNEKDWADPDIVDNVRAMQATNKLISWFGEDKEGYVGLWRGPDNIPLEQAQVVRLDSEGQYELVADTIANYLAISCDEDEFPHIRQLLTTAGFSVANSIDEIWQRIDDSIVQPNDYRNRLYNDARILRGEDPIE</sequence>
<dbReference type="EMBL" id="DACXIC010000015">
    <property type="protein sequence ID" value="HAU4357445.1"/>
    <property type="molecule type" value="Genomic_DNA"/>
</dbReference>
<reference evidence="1" key="1">
    <citation type="journal article" date="2018" name="Genome Biol.">
        <title>SKESA: strategic k-mer extension for scrupulous assemblies.</title>
        <authorList>
            <person name="Souvorov A."/>
            <person name="Agarwala R."/>
            <person name="Lipman D.J."/>
        </authorList>
    </citation>
    <scope>NUCLEOTIDE SEQUENCE</scope>
    <source>
        <strain evidence="1">AUSMDU00005748</strain>
    </source>
</reference>
<evidence type="ECO:0000313" key="1">
    <source>
        <dbReference type="EMBL" id="HAU4357445.1"/>
    </source>
</evidence>
<reference evidence="1" key="2">
    <citation type="submission" date="2019-09" db="EMBL/GenBank/DDBJ databases">
        <authorList>
            <consortium name="NCBI Pathogen Detection Project"/>
        </authorList>
    </citation>
    <scope>NUCLEOTIDE SEQUENCE</scope>
    <source>
        <strain evidence="1">AUSMDU00005748</strain>
    </source>
</reference>
<dbReference type="AlphaFoldDB" id="A0AAD3UKH6"/>
<name>A0AAD3UKH6_KLEOX</name>
<accession>A0AAD3UKH6</accession>
<comment type="caution">
    <text evidence="1">The sequence shown here is derived from an EMBL/GenBank/DDBJ whole genome shotgun (WGS) entry which is preliminary data.</text>
</comment>
<organism evidence="1 2">
    <name type="scientific">Klebsiella oxytoca</name>
    <dbReference type="NCBI Taxonomy" id="571"/>
    <lineage>
        <taxon>Bacteria</taxon>
        <taxon>Pseudomonadati</taxon>
        <taxon>Pseudomonadota</taxon>
        <taxon>Gammaproteobacteria</taxon>
        <taxon>Enterobacterales</taxon>
        <taxon>Enterobacteriaceae</taxon>
        <taxon>Klebsiella/Raoultella group</taxon>
        <taxon>Klebsiella</taxon>
    </lineage>
</organism>
<protein>
    <submittedName>
        <fullName evidence="1">Uncharacterized protein</fullName>
    </submittedName>
</protein>
<proteinExistence type="predicted"/>
<evidence type="ECO:0000313" key="2">
    <source>
        <dbReference type="Proteomes" id="UP000868497"/>
    </source>
</evidence>